<dbReference type="Pfam" id="PF12802">
    <property type="entry name" value="MarR_2"/>
    <property type="match status" value="1"/>
</dbReference>
<dbReference type="Proteomes" id="UP000196320">
    <property type="component" value="Unassembled WGS sequence"/>
</dbReference>
<dbReference type="SMART" id="SM00347">
    <property type="entry name" value="HTH_MARR"/>
    <property type="match status" value="1"/>
</dbReference>
<gene>
    <name evidence="5" type="ORF">FM104_15260</name>
</gene>
<evidence type="ECO:0000256" key="1">
    <source>
        <dbReference type="ARBA" id="ARBA00023015"/>
    </source>
</evidence>
<dbReference type="PANTHER" id="PTHR39515">
    <property type="entry name" value="CONSERVED PROTEIN"/>
    <property type="match status" value="1"/>
</dbReference>
<dbReference type="PROSITE" id="PS50995">
    <property type="entry name" value="HTH_MARR_2"/>
    <property type="match status" value="1"/>
</dbReference>
<dbReference type="AlphaFoldDB" id="A0A1R4KR19"/>
<dbReference type="InterPro" id="IPR000835">
    <property type="entry name" value="HTH_MarR-typ"/>
</dbReference>
<dbReference type="InterPro" id="IPR036390">
    <property type="entry name" value="WH_DNA-bd_sf"/>
</dbReference>
<sequence>MNDDFAATASELRYAVFRLARRLRCARAVDAMSDAQLATLGALRAHGRHTLSRLAEREGVTAPTMSVTINGLVELGFVVRIPDEDDRRRVHVEITEQGENIVTETINRRDELLADMISAHDFEERDIAVLREASALLRQVADA</sequence>
<evidence type="ECO:0000313" key="6">
    <source>
        <dbReference type="Proteomes" id="UP000196320"/>
    </source>
</evidence>
<proteinExistence type="predicted"/>
<evidence type="ECO:0000313" key="5">
    <source>
        <dbReference type="EMBL" id="SJN46722.1"/>
    </source>
</evidence>
<feature type="domain" description="HTH marR-type" evidence="4">
    <location>
        <begin position="9"/>
        <end position="142"/>
    </location>
</feature>
<dbReference type="SUPFAM" id="SSF46785">
    <property type="entry name" value="Winged helix' DNA-binding domain"/>
    <property type="match status" value="1"/>
</dbReference>
<dbReference type="Gene3D" id="1.10.10.10">
    <property type="entry name" value="Winged helix-like DNA-binding domain superfamily/Winged helix DNA-binding domain"/>
    <property type="match status" value="1"/>
</dbReference>
<dbReference type="InterPro" id="IPR023187">
    <property type="entry name" value="Tscrpt_reg_MarR-type_CS"/>
</dbReference>
<dbReference type="GO" id="GO:0003700">
    <property type="term" value="F:DNA-binding transcription factor activity"/>
    <property type="evidence" value="ECO:0007669"/>
    <property type="project" value="InterPro"/>
</dbReference>
<name>A0A1R4KR19_9MICO</name>
<keyword evidence="3" id="KW-0804">Transcription</keyword>
<evidence type="ECO:0000256" key="3">
    <source>
        <dbReference type="ARBA" id="ARBA00023163"/>
    </source>
</evidence>
<accession>A0A1R4KR19</accession>
<keyword evidence="6" id="KW-1185">Reference proteome</keyword>
<keyword evidence="2" id="KW-0238">DNA-binding</keyword>
<protein>
    <submittedName>
        <fullName evidence="5">Transcriptional regulator, MarR family</fullName>
    </submittedName>
</protein>
<dbReference type="InterPro" id="IPR052526">
    <property type="entry name" value="HTH-type_Bedaq_tolerance"/>
</dbReference>
<reference evidence="5 6" key="1">
    <citation type="submission" date="2017-02" db="EMBL/GenBank/DDBJ databases">
        <authorList>
            <person name="Peterson S.W."/>
        </authorList>
    </citation>
    <scope>NUCLEOTIDE SEQUENCE [LARGE SCALE GENOMIC DNA]</scope>
    <source>
        <strain evidence="5 6">B Mb 05.01</strain>
    </source>
</reference>
<evidence type="ECO:0000259" key="4">
    <source>
        <dbReference type="PROSITE" id="PS50995"/>
    </source>
</evidence>
<dbReference type="GO" id="GO:0003677">
    <property type="term" value="F:DNA binding"/>
    <property type="evidence" value="ECO:0007669"/>
    <property type="project" value="UniProtKB-KW"/>
</dbReference>
<dbReference type="InterPro" id="IPR036388">
    <property type="entry name" value="WH-like_DNA-bd_sf"/>
</dbReference>
<organism evidence="5 6">
    <name type="scientific">Microbacterium esteraromaticum</name>
    <dbReference type="NCBI Taxonomy" id="57043"/>
    <lineage>
        <taxon>Bacteria</taxon>
        <taxon>Bacillati</taxon>
        <taxon>Actinomycetota</taxon>
        <taxon>Actinomycetes</taxon>
        <taxon>Micrococcales</taxon>
        <taxon>Microbacteriaceae</taxon>
        <taxon>Microbacterium</taxon>
    </lineage>
</organism>
<dbReference type="RefSeq" id="WP_087133064.1">
    <property type="nucleotide sequence ID" value="NZ_FUKO01000044.1"/>
</dbReference>
<evidence type="ECO:0000256" key="2">
    <source>
        <dbReference type="ARBA" id="ARBA00023125"/>
    </source>
</evidence>
<keyword evidence="1" id="KW-0805">Transcription regulation</keyword>
<dbReference type="OrthoDB" id="9804055at2"/>
<dbReference type="PROSITE" id="PS01117">
    <property type="entry name" value="HTH_MARR_1"/>
    <property type="match status" value="1"/>
</dbReference>
<dbReference type="PANTHER" id="PTHR39515:SF2">
    <property type="entry name" value="HTH-TYPE TRANSCRIPTIONAL REGULATOR RV0880"/>
    <property type="match status" value="1"/>
</dbReference>
<dbReference type="EMBL" id="FUKO01000044">
    <property type="protein sequence ID" value="SJN46722.1"/>
    <property type="molecule type" value="Genomic_DNA"/>
</dbReference>